<dbReference type="AlphaFoldDB" id="A0A0A1TB19"/>
<evidence type="ECO:0000313" key="2">
    <source>
        <dbReference type="EMBL" id="CEJ84607.1"/>
    </source>
</evidence>
<keyword evidence="3" id="KW-1185">Reference proteome</keyword>
<dbReference type="HOGENOM" id="CLU_2401228_0_0_1"/>
<protein>
    <submittedName>
        <fullName evidence="2">Uncharacterized protein</fullName>
    </submittedName>
</protein>
<dbReference type="EMBL" id="CDHN01000002">
    <property type="protein sequence ID" value="CEJ84607.1"/>
    <property type="molecule type" value="Genomic_DNA"/>
</dbReference>
<proteinExistence type="predicted"/>
<gene>
    <name evidence="2" type="ORF">VHEMI03525</name>
</gene>
<feature type="region of interest" description="Disordered" evidence="1">
    <location>
        <begin position="14"/>
        <end position="35"/>
    </location>
</feature>
<organism evidence="2 3">
    <name type="scientific">[Torrubiella] hemipterigena</name>
    <dbReference type="NCBI Taxonomy" id="1531966"/>
    <lineage>
        <taxon>Eukaryota</taxon>
        <taxon>Fungi</taxon>
        <taxon>Dikarya</taxon>
        <taxon>Ascomycota</taxon>
        <taxon>Pezizomycotina</taxon>
        <taxon>Sordariomycetes</taxon>
        <taxon>Hypocreomycetidae</taxon>
        <taxon>Hypocreales</taxon>
        <taxon>Clavicipitaceae</taxon>
        <taxon>Clavicipitaceae incertae sedis</taxon>
        <taxon>'Torrubiella' clade</taxon>
    </lineage>
</organism>
<reference evidence="2 3" key="1">
    <citation type="journal article" date="2015" name="Genome Announc.">
        <title>Draft Genome Sequence and Gene Annotation of the Entomopathogenic Fungus Verticillium hemipterigenum.</title>
        <authorList>
            <person name="Horn F."/>
            <person name="Habel A."/>
            <person name="Scharf D.H."/>
            <person name="Dworschak J."/>
            <person name="Brakhage A.A."/>
            <person name="Guthke R."/>
            <person name="Hertweck C."/>
            <person name="Linde J."/>
        </authorList>
    </citation>
    <scope>NUCLEOTIDE SEQUENCE [LARGE SCALE GENOMIC DNA]</scope>
</reference>
<accession>A0A0A1TB19</accession>
<dbReference type="Proteomes" id="UP000039046">
    <property type="component" value="Unassembled WGS sequence"/>
</dbReference>
<sequence>MGCFQSKEVIDEDIPRFDKHNMPHPVKGLESGAIRYEDTKPGPKPIYFNPYSGHTHTRTNSASFDSWSSVKYANATKYYPPGGEHGTYKPMKK</sequence>
<name>A0A0A1TB19_9HYPO</name>
<evidence type="ECO:0000256" key="1">
    <source>
        <dbReference type="SAM" id="MobiDB-lite"/>
    </source>
</evidence>
<evidence type="ECO:0000313" key="3">
    <source>
        <dbReference type="Proteomes" id="UP000039046"/>
    </source>
</evidence>